<dbReference type="SMART" id="SM00342">
    <property type="entry name" value="HTH_ARAC"/>
    <property type="match status" value="1"/>
</dbReference>
<reference evidence="5" key="1">
    <citation type="journal article" date="2014" name="Int. J. Syst. Evol. Microbiol.">
        <title>Complete genome sequence of Corynebacterium casei LMG S-19264T (=DSM 44701T), isolated from a smear-ripened cheese.</title>
        <authorList>
            <consortium name="US DOE Joint Genome Institute (JGI-PGF)"/>
            <person name="Walter F."/>
            <person name="Albersmeier A."/>
            <person name="Kalinowski J."/>
            <person name="Ruckert C."/>
        </authorList>
    </citation>
    <scope>NUCLEOTIDE SEQUENCE</scope>
    <source>
        <strain evidence="5">CGMCC 1.12195</strain>
    </source>
</reference>
<dbReference type="InterPro" id="IPR018060">
    <property type="entry name" value="HTH_AraC"/>
</dbReference>
<comment type="caution">
    <text evidence="5">The sequence shown here is derived from an EMBL/GenBank/DDBJ whole genome shotgun (WGS) entry which is preliminary data.</text>
</comment>
<dbReference type="InterPro" id="IPR011051">
    <property type="entry name" value="RmlC_Cupin_sf"/>
</dbReference>
<gene>
    <name evidence="5" type="ORF">GCM10007415_44640</name>
</gene>
<proteinExistence type="predicted"/>
<evidence type="ECO:0000313" key="6">
    <source>
        <dbReference type="Proteomes" id="UP000660862"/>
    </source>
</evidence>
<dbReference type="Proteomes" id="UP000660862">
    <property type="component" value="Unassembled WGS sequence"/>
</dbReference>
<dbReference type="PANTHER" id="PTHR43280:SF34">
    <property type="entry name" value="ARAC-FAMILY TRANSCRIPTIONAL REGULATOR"/>
    <property type="match status" value="1"/>
</dbReference>
<dbReference type="Pfam" id="PF12833">
    <property type="entry name" value="HTH_18"/>
    <property type="match status" value="1"/>
</dbReference>
<protein>
    <submittedName>
        <fullName evidence="5">AraC family transcriptional regulator</fullName>
    </submittedName>
</protein>
<keyword evidence="1" id="KW-0805">Transcription regulation</keyword>
<evidence type="ECO:0000256" key="3">
    <source>
        <dbReference type="ARBA" id="ARBA00023163"/>
    </source>
</evidence>
<accession>A0A917I1E3</accession>
<dbReference type="InterPro" id="IPR009057">
    <property type="entry name" value="Homeodomain-like_sf"/>
</dbReference>
<evidence type="ECO:0000256" key="2">
    <source>
        <dbReference type="ARBA" id="ARBA00023125"/>
    </source>
</evidence>
<dbReference type="InterPro" id="IPR018062">
    <property type="entry name" value="HTH_AraC-typ_CS"/>
</dbReference>
<dbReference type="GO" id="GO:0043565">
    <property type="term" value="F:sequence-specific DNA binding"/>
    <property type="evidence" value="ECO:0007669"/>
    <property type="project" value="InterPro"/>
</dbReference>
<evidence type="ECO:0000256" key="1">
    <source>
        <dbReference type="ARBA" id="ARBA00023015"/>
    </source>
</evidence>
<dbReference type="GO" id="GO:0003700">
    <property type="term" value="F:DNA-binding transcription factor activity"/>
    <property type="evidence" value="ECO:0007669"/>
    <property type="project" value="InterPro"/>
</dbReference>
<dbReference type="PANTHER" id="PTHR43280">
    <property type="entry name" value="ARAC-FAMILY TRANSCRIPTIONAL REGULATOR"/>
    <property type="match status" value="1"/>
</dbReference>
<sequence length="299" mass="34964">MKVIFEHQSHPAGLGFLVKEYVQTYFTSSFHFHDLYELIWIKKSYGKLYAGKNIMNFQEGDVYLFGPGFGHCFYNEKTFIEQGEKAHAVAIFFKADFLGEGFFENAAYVRVRDMLDKSSFGLHIQHTPTPIHDLFTTLTKQNGMDELITFLKLLNEVSRLPQMDVKVLNETLSVMKLTNKDSARLEPVLKYVIENFRDELDSKTAATLIHLNEAAFCRYFKRRMEQTFSQFVNNVRIIHATNLLLTEEWDVLRICYESGFKNLSYFNRQFREITNQSPKEYRKAFRGANEALVMDNQTD</sequence>
<dbReference type="EMBL" id="BMER01000006">
    <property type="protein sequence ID" value="GGH03543.1"/>
    <property type="molecule type" value="Genomic_DNA"/>
</dbReference>
<reference evidence="5" key="2">
    <citation type="submission" date="2020-09" db="EMBL/GenBank/DDBJ databases">
        <authorList>
            <person name="Sun Q."/>
            <person name="Zhou Y."/>
        </authorList>
    </citation>
    <scope>NUCLEOTIDE SEQUENCE</scope>
    <source>
        <strain evidence="5">CGMCC 1.12195</strain>
    </source>
</reference>
<dbReference type="AlphaFoldDB" id="A0A917I1E3"/>
<keyword evidence="6" id="KW-1185">Reference proteome</keyword>
<dbReference type="SUPFAM" id="SSF46689">
    <property type="entry name" value="Homeodomain-like"/>
    <property type="match status" value="2"/>
</dbReference>
<evidence type="ECO:0000313" key="5">
    <source>
        <dbReference type="EMBL" id="GGH03543.1"/>
    </source>
</evidence>
<keyword evidence="2" id="KW-0238">DNA-binding</keyword>
<dbReference type="PROSITE" id="PS00041">
    <property type="entry name" value="HTH_ARAC_FAMILY_1"/>
    <property type="match status" value="1"/>
</dbReference>
<feature type="domain" description="HTH araC/xylS-type" evidence="4">
    <location>
        <begin position="186"/>
        <end position="284"/>
    </location>
</feature>
<keyword evidence="3" id="KW-0804">Transcription</keyword>
<dbReference type="PROSITE" id="PS01124">
    <property type="entry name" value="HTH_ARAC_FAMILY_2"/>
    <property type="match status" value="1"/>
</dbReference>
<dbReference type="RefSeq" id="WP_188508334.1">
    <property type="nucleotide sequence ID" value="NZ_BMER01000006.1"/>
</dbReference>
<name>A0A917I1E3_9SPHI</name>
<dbReference type="Gene3D" id="1.10.10.60">
    <property type="entry name" value="Homeodomain-like"/>
    <property type="match status" value="2"/>
</dbReference>
<evidence type="ECO:0000259" key="4">
    <source>
        <dbReference type="PROSITE" id="PS01124"/>
    </source>
</evidence>
<organism evidence="5 6">
    <name type="scientific">Parapedobacter pyrenivorans</name>
    <dbReference type="NCBI Taxonomy" id="1305674"/>
    <lineage>
        <taxon>Bacteria</taxon>
        <taxon>Pseudomonadati</taxon>
        <taxon>Bacteroidota</taxon>
        <taxon>Sphingobacteriia</taxon>
        <taxon>Sphingobacteriales</taxon>
        <taxon>Sphingobacteriaceae</taxon>
        <taxon>Parapedobacter</taxon>
    </lineage>
</organism>
<dbReference type="SUPFAM" id="SSF51182">
    <property type="entry name" value="RmlC-like cupins"/>
    <property type="match status" value="1"/>
</dbReference>